<dbReference type="Proteomes" id="UP000240621">
    <property type="component" value="Unassembled WGS sequence"/>
</dbReference>
<keyword evidence="17" id="KW-0456">Lyase</keyword>
<feature type="domain" description="3-dehydroquinate synthase N-terminal" evidence="20">
    <location>
        <begin position="62"/>
        <end position="173"/>
    </location>
</feature>
<protein>
    <recommendedName>
        <fullName evidence="9 19">3-dehydroquinate synthase</fullName>
        <ecNumber evidence="8 19">4.2.3.4</ecNumber>
    </recommendedName>
</protein>
<evidence type="ECO:0000256" key="14">
    <source>
        <dbReference type="ARBA" id="ARBA00022833"/>
    </source>
</evidence>
<dbReference type="GO" id="GO:0046872">
    <property type="term" value="F:metal ion binding"/>
    <property type="evidence" value="ECO:0007669"/>
    <property type="project" value="UniProtKB-KW"/>
</dbReference>
<accession>A0A2P8CIB4</accession>
<evidence type="ECO:0000256" key="12">
    <source>
        <dbReference type="ARBA" id="ARBA00022723"/>
    </source>
</evidence>
<dbReference type="PANTHER" id="PTHR43622:SF7">
    <property type="entry name" value="3-DEHYDROQUINATE SYNTHASE, CHLOROPLASTIC"/>
    <property type="match status" value="1"/>
</dbReference>
<dbReference type="SUPFAM" id="SSF56796">
    <property type="entry name" value="Dehydroquinate synthase-like"/>
    <property type="match status" value="1"/>
</dbReference>
<keyword evidence="14" id="KW-0862">Zinc</keyword>
<evidence type="ECO:0000256" key="19">
    <source>
        <dbReference type="NCBIfam" id="TIGR01357"/>
    </source>
</evidence>
<dbReference type="Pfam" id="PF01761">
    <property type="entry name" value="DHQ_synthase"/>
    <property type="match status" value="1"/>
</dbReference>
<evidence type="ECO:0000256" key="16">
    <source>
        <dbReference type="ARBA" id="ARBA00023141"/>
    </source>
</evidence>
<evidence type="ECO:0000256" key="6">
    <source>
        <dbReference type="ARBA" id="ARBA00004661"/>
    </source>
</evidence>
<dbReference type="NCBIfam" id="TIGR01357">
    <property type="entry name" value="aroB"/>
    <property type="match status" value="1"/>
</dbReference>
<evidence type="ECO:0000313" key="23">
    <source>
        <dbReference type="EMBL" id="PSK84715.1"/>
    </source>
</evidence>
<evidence type="ECO:0000256" key="13">
    <source>
        <dbReference type="ARBA" id="ARBA00022741"/>
    </source>
</evidence>
<dbReference type="EMBL" id="PYGC01000002">
    <property type="protein sequence ID" value="PSK84715.1"/>
    <property type="molecule type" value="Genomic_DNA"/>
</dbReference>
<keyword evidence="11" id="KW-0028">Amino-acid biosynthesis</keyword>
<evidence type="ECO:0000313" key="22">
    <source>
        <dbReference type="EMBL" id="GET20880.1"/>
    </source>
</evidence>
<evidence type="ECO:0000313" key="24">
    <source>
        <dbReference type="Proteomes" id="UP000240621"/>
    </source>
</evidence>
<dbReference type="InterPro" id="IPR050071">
    <property type="entry name" value="Dehydroquinate_synthase"/>
</dbReference>
<sequence length="357" mass="39884">MNNLPSYHAAVTVTDDVVAALSQLISRYPEDKVFLVSESNTTQFCLPVLQDVIGWEKVKKTEVPAGEENKKLSSVEKIWMFLSQNGADRKSLVINVGGGMLTDLGSFAASTYKRGMDFVNVPTTLLSQVDASVGGKTGFNFNGFKNEIGVINQPKDVIIDTRFLKTIDRRNFVSGFAEMVKHGLIRSADHLKEVRNYDLDLLNYEALAGLIARSVAIKDYFVDKDPTEKNIRKALNFGHTIGHAFESYAMTSGKPILHGYAVAYGMMAELYLSHKMAGLSSRDLKELSYWLMTIYGKFDITSEDYDALLSLMSHDKKNEGKRINFTLLPKVGKVAIDQDCSRDLIIESLDFYRNLSL</sequence>
<dbReference type="Gene3D" id="3.40.50.1970">
    <property type="match status" value="1"/>
</dbReference>
<evidence type="ECO:0000256" key="7">
    <source>
        <dbReference type="ARBA" id="ARBA00005412"/>
    </source>
</evidence>
<dbReference type="Proteomes" id="UP000396862">
    <property type="component" value="Unassembled WGS sequence"/>
</dbReference>
<dbReference type="EMBL" id="BLAU01000001">
    <property type="protein sequence ID" value="GET20880.1"/>
    <property type="molecule type" value="Genomic_DNA"/>
</dbReference>
<name>A0A2P8CIB4_9BACT</name>
<dbReference type="InterPro" id="IPR030963">
    <property type="entry name" value="DHQ_synth_fam"/>
</dbReference>
<keyword evidence="25" id="KW-1185">Reference proteome</keyword>
<proteinExistence type="inferred from homology"/>
<comment type="subcellular location">
    <subcellularLocation>
        <location evidence="5">Cytoplasm</location>
    </subcellularLocation>
</comment>
<dbReference type="GO" id="GO:0005737">
    <property type="term" value="C:cytoplasm"/>
    <property type="evidence" value="ECO:0007669"/>
    <property type="project" value="UniProtKB-SubCell"/>
</dbReference>
<dbReference type="InterPro" id="IPR016037">
    <property type="entry name" value="DHQ_synth_AroB"/>
</dbReference>
<keyword evidence="12" id="KW-0479">Metal-binding</keyword>
<comment type="pathway">
    <text evidence="6">Metabolic intermediate biosynthesis; chorismate biosynthesis; chorismate from D-erythrose 4-phosphate and phosphoenolpyruvate: step 2/7.</text>
</comment>
<dbReference type="PANTHER" id="PTHR43622">
    <property type="entry name" value="3-DEHYDROQUINATE SYNTHASE"/>
    <property type="match status" value="1"/>
</dbReference>
<keyword evidence="16" id="KW-0057">Aromatic amino acid biosynthesis</keyword>
<evidence type="ECO:0000256" key="5">
    <source>
        <dbReference type="ARBA" id="ARBA00004496"/>
    </source>
</evidence>
<evidence type="ECO:0000256" key="9">
    <source>
        <dbReference type="ARBA" id="ARBA00017684"/>
    </source>
</evidence>
<dbReference type="InterPro" id="IPR030960">
    <property type="entry name" value="DHQS/DOIS_N"/>
</dbReference>
<dbReference type="OrthoDB" id="9806583at2"/>
<evidence type="ECO:0000259" key="21">
    <source>
        <dbReference type="Pfam" id="PF24621"/>
    </source>
</evidence>
<evidence type="ECO:0000256" key="17">
    <source>
        <dbReference type="ARBA" id="ARBA00023239"/>
    </source>
</evidence>
<gene>
    <name evidence="23" type="ORF">CLV93_102506</name>
    <name evidence="22" type="ORF">JCM18694_11260</name>
</gene>
<evidence type="ECO:0000256" key="4">
    <source>
        <dbReference type="ARBA" id="ARBA00003485"/>
    </source>
</evidence>
<dbReference type="CDD" id="cd08195">
    <property type="entry name" value="DHQS"/>
    <property type="match status" value="1"/>
</dbReference>
<evidence type="ECO:0000256" key="10">
    <source>
        <dbReference type="ARBA" id="ARBA00022490"/>
    </source>
</evidence>
<comment type="similarity">
    <text evidence="7">Belongs to the sugar phosphate cyclases superfamily. Dehydroquinate synthase family.</text>
</comment>
<feature type="domain" description="3-dehydroquinate synthase C-terminal" evidence="21">
    <location>
        <begin position="175"/>
        <end position="318"/>
    </location>
</feature>
<dbReference type="GO" id="GO:0009073">
    <property type="term" value="P:aromatic amino acid family biosynthetic process"/>
    <property type="evidence" value="ECO:0007669"/>
    <property type="project" value="UniProtKB-KW"/>
</dbReference>
<evidence type="ECO:0000256" key="2">
    <source>
        <dbReference type="ARBA" id="ARBA00001911"/>
    </source>
</evidence>
<evidence type="ECO:0000256" key="1">
    <source>
        <dbReference type="ARBA" id="ARBA00001393"/>
    </source>
</evidence>
<keyword evidence="15" id="KW-0520">NAD</keyword>
<evidence type="ECO:0000313" key="25">
    <source>
        <dbReference type="Proteomes" id="UP000396862"/>
    </source>
</evidence>
<dbReference type="InterPro" id="IPR056179">
    <property type="entry name" value="DHQS_C"/>
</dbReference>
<comment type="function">
    <text evidence="4">Catalyzes the conversion of 3-deoxy-D-arabino-heptulosonate 7-phosphate (DAHP) to dehydroquinate (DHQ).</text>
</comment>
<dbReference type="AlphaFoldDB" id="A0A2P8CIB4"/>
<evidence type="ECO:0000256" key="18">
    <source>
        <dbReference type="ARBA" id="ARBA00023285"/>
    </source>
</evidence>
<dbReference type="Gene3D" id="1.20.1090.10">
    <property type="entry name" value="Dehydroquinate synthase-like - alpha domain"/>
    <property type="match status" value="1"/>
</dbReference>
<keyword evidence="10" id="KW-0963">Cytoplasm</keyword>
<dbReference type="GO" id="GO:0009423">
    <property type="term" value="P:chorismate biosynthetic process"/>
    <property type="evidence" value="ECO:0007669"/>
    <property type="project" value="UniProtKB-UniRule"/>
</dbReference>
<evidence type="ECO:0000259" key="20">
    <source>
        <dbReference type="Pfam" id="PF01761"/>
    </source>
</evidence>
<keyword evidence="13" id="KW-0547">Nucleotide-binding</keyword>
<reference evidence="23 24" key="1">
    <citation type="submission" date="2018-03" db="EMBL/GenBank/DDBJ databases">
        <title>Genomic Encyclopedia of Archaeal and Bacterial Type Strains, Phase II (KMG-II): from individual species to whole genera.</title>
        <authorList>
            <person name="Goeker M."/>
        </authorList>
    </citation>
    <scope>NUCLEOTIDE SEQUENCE [LARGE SCALE GENOMIC DNA]</scope>
    <source>
        <strain evidence="23 24">DSM 27267</strain>
    </source>
</reference>
<comment type="cofactor">
    <cofactor evidence="3">
        <name>Co(2+)</name>
        <dbReference type="ChEBI" id="CHEBI:48828"/>
    </cofactor>
</comment>
<evidence type="ECO:0000256" key="15">
    <source>
        <dbReference type="ARBA" id="ARBA00023027"/>
    </source>
</evidence>
<keyword evidence="18" id="KW-0170">Cobalt</keyword>
<comment type="catalytic activity">
    <reaction evidence="1">
        <text>7-phospho-2-dehydro-3-deoxy-D-arabino-heptonate = 3-dehydroquinate + phosphate</text>
        <dbReference type="Rhea" id="RHEA:21968"/>
        <dbReference type="ChEBI" id="CHEBI:32364"/>
        <dbReference type="ChEBI" id="CHEBI:43474"/>
        <dbReference type="ChEBI" id="CHEBI:58394"/>
        <dbReference type="EC" id="4.2.3.4"/>
    </reaction>
</comment>
<dbReference type="GO" id="GO:0008652">
    <property type="term" value="P:amino acid biosynthetic process"/>
    <property type="evidence" value="ECO:0007669"/>
    <property type="project" value="UniProtKB-KW"/>
</dbReference>
<evidence type="ECO:0000256" key="8">
    <source>
        <dbReference type="ARBA" id="ARBA00013031"/>
    </source>
</evidence>
<reference evidence="22 25" key="2">
    <citation type="submission" date="2019-10" db="EMBL/GenBank/DDBJ databases">
        <title>Prolixibacter strains distinguished by the presence of nitrate reductase genes were adept at nitrate-dependent anaerobic corrosion of metallic iron and carbon steel.</title>
        <authorList>
            <person name="Iino T."/>
            <person name="Shono N."/>
            <person name="Ito K."/>
            <person name="Nakamura R."/>
            <person name="Sueoka K."/>
            <person name="Harayama S."/>
            <person name="Ohkuma M."/>
        </authorList>
    </citation>
    <scope>NUCLEOTIDE SEQUENCE [LARGE SCALE GENOMIC DNA]</scope>
    <source>
        <strain evidence="22 25">MIC1-1</strain>
    </source>
</reference>
<comment type="cofactor">
    <cofactor evidence="2">
        <name>NAD(+)</name>
        <dbReference type="ChEBI" id="CHEBI:57540"/>
    </cofactor>
</comment>
<evidence type="ECO:0000256" key="3">
    <source>
        <dbReference type="ARBA" id="ARBA00001941"/>
    </source>
</evidence>
<dbReference type="GO" id="GO:0003856">
    <property type="term" value="F:3-dehydroquinate synthase activity"/>
    <property type="evidence" value="ECO:0007669"/>
    <property type="project" value="UniProtKB-UniRule"/>
</dbReference>
<evidence type="ECO:0000256" key="11">
    <source>
        <dbReference type="ARBA" id="ARBA00022605"/>
    </source>
</evidence>
<dbReference type="EC" id="4.2.3.4" evidence="8 19"/>
<dbReference type="RefSeq" id="WP_106541291.1">
    <property type="nucleotide sequence ID" value="NZ_BLAU01000001.1"/>
</dbReference>
<dbReference type="Pfam" id="PF24621">
    <property type="entry name" value="DHQS_C"/>
    <property type="match status" value="1"/>
</dbReference>
<dbReference type="PIRSF" id="PIRSF001455">
    <property type="entry name" value="DHQ_synth"/>
    <property type="match status" value="1"/>
</dbReference>
<dbReference type="GO" id="GO:0000166">
    <property type="term" value="F:nucleotide binding"/>
    <property type="evidence" value="ECO:0007669"/>
    <property type="project" value="UniProtKB-KW"/>
</dbReference>
<organism evidence="23 24">
    <name type="scientific">Prolixibacter denitrificans</name>
    <dbReference type="NCBI Taxonomy" id="1541063"/>
    <lineage>
        <taxon>Bacteria</taxon>
        <taxon>Pseudomonadati</taxon>
        <taxon>Bacteroidota</taxon>
        <taxon>Bacteroidia</taxon>
        <taxon>Marinilabiliales</taxon>
        <taxon>Prolixibacteraceae</taxon>
        <taxon>Prolixibacter</taxon>
    </lineage>
</organism>
<comment type="caution">
    <text evidence="23">The sequence shown here is derived from an EMBL/GenBank/DDBJ whole genome shotgun (WGS) entry which is preliminary data.</text>
</comment>